<protein>
    <submittedName>
        <fullName evidence="1">Uncharacterized protein</fullName>
    </submittedName>
</protein>
<keyword evidence="2" id="KW-1185">Reference proteome</keyword>
<comment type="caution">
    <text evidence="1">The sequence shown here is derived from an EMBL/GenBank/DDBJ whole genome shotgun (WGS) entry which is preliminary data.</text>
</comment>
<sequence length="77" mass="8714">MERSHEIAYAIKAAKVTHYLDDFYCSGGPMRFTKFGWLVTSIIVHWAGVCLKKSGWGEHLGLDTSVDIIRWLAETQA</sequence>
<dbReference type="Proteomes" id="UP000827872">
    <property type="component" value="Linkage Group LG04"/>
</dbReference>
<dbReference type="EMBL" id="CM037617">
    <property type="protein sequence ID" value="KAH8004783.1"/>
    <property type="molecule type" value="Genomic_DNA"/>
</dbReference>
<accession>A0ACB8FH88</accession>
<gene>
    <name evidence="1" type="ORF">K3G42_019653</name>
</gene>
<organism evidence="1 2">
    <name type="scientific">Sphaerodactylus townsendi</name>
    <dbReference type="NCBI Taxonomy" id="933632"/>
    <lineage>
        <taxon>Eukaryota</taxon>
        <taxon>Metazoa</taxon>
        <taxon>Chordata</taxon>
        <taxon>Craniata</taxon>
        <taxon>Vertebrata</taxon>
        <taxon>Euteleostomi</taxon>
        <taxon>Lepidosauria</taxon>
        <taxon>Squamata</taxon>
        <taxon>Bifurcata</taxon>
        <taxon>Gekkota</taxon>
        <taxon>Sphaerodactylidae</taxon>
        <taxon>Sphaerodactylus</taxon>
    </lineage>
</organism>
<evidence type="ECO:0000313" key="1">
    <source>
        <dbReference type="EMBL" id="KAH8004783.1"/>
    </source>
</evidence>
<evidence type="ECO:0000313" key="2">
    <source>
        <dbReference type="Proteomes" id="UP000827872"/>
    </source>
</evidence>
<proteinExistence type="predicted"/>
<reference evidence="1" key="1">
    <citation type="submission" date="2021-08" db="EMBL/GenBank/DDBJ databases">
        <title>The first chromosome-level gecko genome reveals the dynamic sex chromosomes of Neotropical dwarf geckos (Sphaerodactylidae: Sphaerodactylus).</title>
        <authorList>
            <person name="Pinto B.J."/>
            <person name="Keating S.E."/>
            <person name="Gamble T."/>
        </authorList>
    </citation>
    <scope>NUCLEOTIDE SEQUENCE</scope>
    <source>
        <strain evidence="1">TG3544</strain>
    </source>
</reference>
<name>A0ACB8FH88_9SAUR</name>